<accession>A0A0M2V105</accession>
<reference evidence="2 3" key="1">
    <citation type="submission" date="2015-03" db="EMBL/GenBank/DDBJ databases">
        <title>Draft genome sequences of two protease-producing strains of Arsukibacterium isolated from two cold and alkaline environments.</title>
        <authorList>
            <person name="Lylloff J.E."/>
            <person name="Skov L.B."/>
            <person name="Jepsen M."/>
            <person name="Hallin P.F."/>
            <person name="Sorensen S.J."/>
            <person name="Stougaard P."/>
            <person name="Glaring M.A."/>
        </authorList>
    </citation>
    <scope>NUCLEOTIDE SEQUENCE [LARGE SCALE GENOMIC DNA]</scope>
    <source>
        <strain evidence="2 3">GCM72</strain>
    </source>
</reference>
<dbReference type="Pfam" id="PF07238">
    <property type="entry name" value="PilZ"/>
    <property type="match status" value="1"/>
</dbReference>
<dbReference type="AlphaFoldDB" id="A0A0M2V105"/>
<dbReference type="InterPro" id="IPR009875">
    <property type="entry name" value="PilZ_domain"/>
</dbReference>
<evidence type="ECO:0000259" key="1">
    <source>
        <dbReference type="Pfam" id="PF07238"/>
    </source>
</evidence>
<evidence type="ECO:0000313" key="3">
    <source>
        <dbReference type="Proteomes" id="UP000034228"/>
    </source>
</evidence>
<organism evidence="2 3">
    <name type="scientific">Arsukibacterium ikkense</name>
    <dbReference type="NCBI Taxonomy" id="336831"/>
    <lineage>
        <taxon>Bacteria</taxon>
        <taxon>Pseudomonadati</taxon>
        <taxon>Pseudomonadota</taxon>
        <taxon>Gammaproteobacteria</taxon>
        <taxon>Chromatiales</taxon>
        <taxon>Chromatiaceae</taxon>
        <taxon>Arsukibacterium</taxon>
    </lineage>
</organism>
<comment type="caution">
    <text evidence="2">The sequence shown here is derived from an EMBL/GenBank/DDBJ whole genome shotgun (WGS) entry which is preliminary data.</text>
</comment>
<dbReference type="EMBL" id="LAHO01000018">
    <property type="protein sequence ID" value="KKO44276.1"/>
    <property type="molecule type" value="Genomic_DNA"/>
</dbReference>
<evidence type="ECO:0000313" key="2">
    <source>
        <dbReference type="EMBL" id="KKO44276.1"/>
    </source>
</evidence>
<dbReference type="GO" id="GO:0035438">
    <property type="term" value="F:cyclic-di-GMP binding"/>
    <property type="evidence" value="ECO:0007669"/>
    <property type="project" value="InterPro"/>
</dbReference>
<dbReference type="PATRIC" id="fig|336831.14.peg.2124"/>
<dbReference type="RefSeq" id="WP_046558866.1">
    <property type="nucleotide sequence ID" value="NZ_LAHO01000018.1"/>
</dbReference>
<dbReference type="OrthoDB" id="5764251at2"/>
<dbReference type="Proteomes" id="UP000034228">
    <property type="component" value="Unassembled WGS sequence"/>
</dbReference>
<dbReference type="STRING" id="336831.WG68_16705"/>
<sequence length="196" mass="22150">MDPILQSLTDAYHDYFSVEHEITVNCQPLPGLLPAEAEFIASIPEPFLVAGEMGALNMSALRSLNRIGELAEELANYLQQQARKIDLLLHYVLRQQDSAEHRQRTLSYGGAGLCLQSPQPFEVLALVELKVFLAENEGAVYCLGQVISAEQTADNWQIKVVFRRIRDQDRELIVRASLHQQSRQLKQKAAQRQLPE</sequence>
<keyword evidence="3" id="KW-1185">Reference proteome</keyword>
<proteinExistence type="predicted"/>
<protein>
    <recommendedName>
        <fullName evidence="1">PilZ domain-containing protein</fullName>
    </recommendedName>
</protein>
<feature type="domain" description="PilZ" evidence="1">
    <location>
        <begin position="81"/>
        <end position="176"/>
    </location>
</feature>
<gene>
    <name evidence="2" type="ORF">WG68_16705</name>
</gene>
<name>A0A0M2V105_9GAMM</name>